<dbReference type="PROSITE" id="PS51257">
    <property type="entry name" value="PROKAR_LIPOPROTEIN"/>
    <property type="match status" value="1"/>
</dbReference>
<evidence type="ECO:0000259" key="6">
    <source>
        <dbReference type="PROSITE" id="PS51910"/>
    </source>
</evidence>
<dbReference type="PANTHER" id="PTHR11177:SF317">
    <property type="entry name" value="CHITINASE 12-RELATED"/>
    <property type="match status" value="1"/>
</dbReference>
<dbReference type="Gene3D" id="3.20.20.80">
    <property type="entry name" value="Glycosidases"/>
    <property type="match status" value="1"/>
</dbReference>
<comment type="catalytic activity">
    <reaction evidence="1">
        <text>Random endo-hydrolysis of N-acetyl-beta-D-glucosaminide (1-&gt;4)-beta-linkages in chitin and chitodextrins.</text>
        <dbReference type="EC" id="3.2.1.14"/>
    </reaction>
</comment>
<dbReference type="GO" id="GO:0006032">
    <property type="term" value="P:chitin catabolic process"/>
    <property type="evidence" value="ECO:0007669"/>
    <property type="project" value="UniProtKB-KW"/>
</dbReference>
<evidence type="ECO:0000256" key="3">
    <source>
        <dbReference type="ARBA" id="ARBA00023024"/>
    </source>
</evidence>
<evidence type="ECO:0000256" key="4">
    <source>
        <dbReference type="ARBA" id="ARBA00023326"/>
    </source>
</evidence>
<comment type="caution">
    <text evidence="7">The sequence shown here is derived from an EMBL/GenBank/DDBJ whole genome shotgun (WGS) entry which is preliminary data.</text>
</comment>
<dbReference type="GO" id="GO:0000272">
    <property type="term" value="P:polysaccharide catabolic process"/>
    <property type="evidence" value="ECO:0007669"/>
    <property type="project" value="UniProtKB-KW"/>
</dbReference>
<dbReference type="RefSeq" id="WP_078042062.1">
    <property type="nucleotide sequence ID" value="NZ_NHNI01000002.1"/>
</dbReference>
<feature type="signal peptide" evidence="5">
    <location>
        <begin position="1"/>
        <end position="22"/>
    </location>
</feature>
<dbReference type="AlphaFoldDB" id="A0A266Q2X3"/>
<feature type="chain" id="PRO_5012831278" description="chitinase" evidence="5">
    <location>
        <begin position="23"/>
        <end position="385"/>
    </location>
</feature>
<keyword evidence="5" id="KW-0732">Signal</keyword>
<dbReference type="InterPro" id="IPR050314">
    <property type="entry name" value="Glycosyl_Hydrlase_18"/>
</dbReference>
<dbReference type="InterPro" id="IPR029070">
    <property type="entry name" value="Chitinase_insertion_sf"/>
</dbReference>
<dbReference type="GO" id="GO:0008843">
    <property type="term" value="F:endochitinase activity"/>
    <property type="evidence" value="ECO:0007669"/>
    <property type="project" value="UniProtKB-EC"/>
</dbReference>
<accession>A0A266Q2X3</accession>
<dbReference type="EMBL" id="NHNI01000002">
    <property type="protein sequence ID" value="OZY84218.1"/>
    <property type="molecule type" value="Genomic_DNA"/>
</dbReference>
<dbReference type="SUPFAM" id="SSF51445">
    <property type="entry name" value="(Trans)glycosidases"/>
    <property type="match status" value="1"/>
</dbReference>
<organism evidence="7 8">
    <name type="scientific">Cellvibrio mixtus</name>
    <dbReference type="NCBI Taxonomy" id="39650"/>
    <lineage>
        <taxon>Bacteria</taxon>
        <taxon>Pseudomonadati</taxon>
        <taxon>Pseudomonadota</taxon>
        <taxon>Gammaproteobacteria</taxon>
        <taxon>Cellvibrionales</taxon>
        <taxon>Cellvibrionaceae</taxon>
        <taxon>Cellvibrio</taxon>
    </lineage>
</organism>
<dbReference type="SMART" id="SM00636">
    <property type="entry name" value="Glyco_18"/>
    <property type="match status" value="1"/>
</dbReference>
<dbReference type="EC" id="3.2.1.14" evidence="2"/>
<keyword evidence="3" id="KW-0146">Chitin degradation</keyword>
<dbReference type="InterPro" id="IPR017853">
    <property type="entry name" value="GH"/>
</dbReference>
<gene>
    <name evidence="7" type="ORF">CBP51_13395</name>
</gene>
<name>A0A266Q2X3_9GAMM</name>
<dbReference type="SUPFAM" id="SSF54556">
    <property type="entry name" value="Chitinase insertion domain"/>
    <property type="match status" value="1"/>
</dbReference>
<protein>
    <recommendedName>
        <fullName evidence="2">chitinase</fullName>
        <ecNumber evidence="2">3.2.1.14</ecNumber>
    </recommendedName>
</protein>
<sequence>MKTVLHFTLRRLLLCLSTLAIALGISACSHSPAKTTKADTTPVKVIAYYMGDGSDLARYNFNQLTHIIYSFLHLNGNQLSFDSDKDKQALARLVALKKDYPQLKVMLSLGGWGGCETCSDVFNSAENRTAFAQSTLAIIEEYQADGIDLDWEYPTVPGFPGHAYAAYDRDNFSALVKALRTAFGSRYELSFAAGGFDAYLEQAVDWAAIMPLLDNVNIMSYDIVNGATPHTGHHSALYSTPQQKDSTDNAVQFLLRQGVAPEKIVIGAAFYARVWKDVAPINNGLYQPGTHIDGYGYAEFPTAFSPAEGYEYHWDEAAQAPSYYSARHKTFATFDDPRSMAAKVDYLRKHQLGGIMFWQLPHDTDNKGLLDAIHRRLHMPQNDAH</sequence>
<feature type="domain" description="GH18" evidence="6">
    <location>
        <begin position="43"/>
        <end position="380"/>
    </location>
</feature>
<evidence type="ECO:0000256" key="5">
    <source>
        <dbReference type="SAM" id="SignalP"/>
    </source>
</evidence>
<keyword evidence="4" id="KW-0119">Carbohydrate metabolism</keyword>
<evidence type="ECO:0000313" key="7">
    <source>
        <dbReference type="EMBL" id="OZY84218.1"/>
    </source>
</evidence>
<dbReference type="Gene3D" id="3.10.50.10">
    <property type="match status" value="1"/>
</dbReference>
<dbReference type="Pfam" id="PF00704">
    <property type="entry name" value="Glyco_hydro_18"/>
    <property type="match status" value="1"/>
</dbReference>
<dbReference type="PROSITE" id="PS51910">
    <property type="entry name" value="GH18_2"/>
    <property type="match status" value="1"/>
</dbReference>
<dbReference type="InterPro" id="IPR001223">
    <property type="entry name" value="Glyco_hydro18_cat"/>
</dbReference>
<dbReference type="Proteomes" id="UP000216101">
    <property type="component" value="Unassembled WGS sequence"/>
</dbReference>
<evidence type="ECO:0000256" key="2">
    <source>
        <dbReference type="ARBA" id="ARBA00012729"/>
    </source>
</evidence>
<keyword evidence="4" id="KW-0624">Polysaccharide degradation</keyword>
<keyword evidence="7" id="KW-0378">Hydrolase</keyword>
<proteinExistence type="predicted"/>
<reference evidence="8" key="1">
    <citation type="submission" date="2017-05" db="EMBL/GenBank/DDBJ databases">
        <authorList>
            <person name="Barney B.M."/>
        </authorList>
    </citation>
    <scope>NUCLEOTIDE SEQUENCE [LARGE SCALE GENOMIC DNA]</scope>
    <source>
        <strain evidence="8">PSBB022</strain>
    </source>
</reference>
<dbReference type="CDD" id="cd06548">
    <property type="entry name" value="GH18_chitinase"/>
    <property type="match status" value="1"/>
</dbReference>
<dbReference type="PANTHER" id="PTHR11177">
    <property type="entry name" value="CHITINASE"/>
    <property type="match status" value="1"/>
</dbReference>
<dbReference type="InterPro" id="IPR011583">
    <property type="entry name" value="Chitinase_II/V-like_cat"/>
</dbReference>
<evidence type="ECO:0000313" key="8">
    <source>
        <dbReference type="Proteomes" id="UP000216101"/>
    </source>
</evidence>
<evidence type="ECO:0000256" key="1">
    <source>
        <dbReference type="ARBA" id="ARBA00000822"/>
    </source>
</evidence>
<keyword evidence="8" id="KW-1185">Reference proteome</keyword>
<dbReference type="GO" id="GO:0008061">
    <property type="term" value="F:chitin binding"/>
    <property type="evidence" value="ECO:0007669"/>
    <property type="project" value="InterPro"/>
</dbReference>